<dbReference type="Proteomes" id="UP000504607">
    <property type="component" value="Unplaced"/>
</dbReference>
<feature type="region of interest" description="Disordered" evidence="1">
    <location>
        <begin position="73"/>
        <end position="105"/>
    </location>
</feature>
<feature type="compositionally biased region" description="Pro residues" evidence="1">
    <location>
        <begin position="27"/>
        <end position="44"/>
    </location>
</feature>
<protein>
    <submittedName>
        <fullName evidence="3">Vegetative cell wall protein gp1</fullName>
    </submittedName>
</protein>
<dbReference type="RefSeq" id="XP_010911004.1">
    <property type="nucleotide sequence ID" value="XM_010912702.3"/>
</dbReference>
<feature type="region of interest" description="Disordered" evidence="1">
    <location>
        <begin position="122"/>
        <end position="151"/>
    </location>
</feature>
<feature type="region of interest" description="Disordered" evidence="1">
    <location>
        <begin position="1"/>
        <end position="59"/>
    </location>
</feature>
<name>A0A6I9QNG4_ELAGV</name>
<evidence type="ECO:0000256" key="1">
    <source>
        <dbReference type="SAM" id="MobiDB-lite"/>
    </source>
</evidence>
<evidence type="ECO:0000313" key="2">
    <source>
        <dbReference type="Proteomes" id="UP000504607"/>
    </source>
</evidence>
<dbReference type="AlphaFoldDB" id="A0A6I9QNG4"/>
<feature type="compositionally biased region" description="Low complexity" evidence="1">
    <location>
        <begin position="45"/>
        <end position="59"/>
    </location>
</feature>
<keyword evidence="2" id="KW-1185">Reference proteome</keyword>
<gene>
    <name evidence="3" type="primary">LOC105036989</name>
</gene>
<reference evidence="3" key="1">
    <citation type="submission" date="2025-08" db="UniProtKB">
        <authorList>
            <consortium name="RefSeq"/>
        </authorList>
    </citation>
    <scope>IDENTIFICATION</scope>
</reference>
<proteinExistence type="predicted"/>
<dbReference type="InParanoid" id="A0A6I9QNG4"/>
<organism evidence="2 3">
    <name type="scientific">Elaeis guineensis var. tenera</name>
    <name type="common">Oil palm</name>
    <dbReference type="NCBI Taxonomy" id="51953"/>
    <lineage>
        <taxon>Eukaryota</taxon>
        <taxon>Viridiplantae</taxon>
        <taxon>Streptophyta</taxon>
        <taxon>Embryophyta</taxon>
        <taxon>Tracheophyta</taxon>
        <taxon>Spermatophyta</taxon>
        <taxon>Magnoliopsida</taxon>
        <taxon>Liliopsida</taxon>
        <taxon>Arecaceae</taxon>
        <taxon>Arecoideae</taxon>
        <taxon>Cocoseae</taxon>
        <taxon>Elaeidinae</taxon>
        <taxon>Elaeis</taxon>
    </lineage>
</organism>
<evidence type="ECO:0000313" key="3">
    <source>
        <dbReference type="RefSeq" id="XP_010911004.1"/>
    </source>
</evidence>
<feature type="compositionally biased region" description="Basic and acidic residues" evidence="1">
    <location>
        <begin position="90"/>
        <end position="102"/>
    </location>
</feature>
<feature type="compositionally biased region" description="Low complexity" evidence="1">
    <location>
        <begin position="8"/>
        <end position="26"/>
    </location>
</feature>
<sequence>MPLPTPLSNPSFRFAPSSPFSVTTAFPSPPIPPSCSPSAAPSPAPTTSISPAPSPMAPAEAVACKSYRVAVTGDPVPSGLRHRGPLRPCGGDRELGGGDRGRVWNTAPEPEAAKRAPIRWSQRRQVRGRAEMRRGRRPRSRGPQGGGHQDAVTRMKTSLGTQLHEQSEEVFIGQSMIPGLNLSGKESSAGVVEVVVELDSVTQMLQI</sequence>
<accession>A0A6I9QNG4</accession>